<sequence length="279" mass="30746">MGLSGCGNFLKYSMFLFNAVILIAGCGLLGFGVYTKTNDNRLAHVSSILGTSLYSTLSLVLITCGGIVILLSFLGCCGAIKEVRCMLGSFFFLLLMMLIGMLIGGILIYAYREQIGDHVLKELYTSLNTTYGSPQKQHVTDAWDFMQKLFNCCGVYGDVNSTTSWAYYRNTVWFQNQTESSRQYIPESCCRNIIGDNRTLCVGGPGYETLAPAQGPPVYSTTDNGLMYTEGCYSAFITFLEDNVKIVGGVCAGIAVMMVLAMTFSICLCRRIKDDYFFD</sequence>
<accession>A0ABD0LWG9</accession>
<evidence type="ECO:0000256" key="2">
    <source>
        <dbReference type="ARBA" id="ARBA00006840"/>
    </source>
</evidence>
<dbReference type="EMBL" id="JACVVK020000020">
    <property type="protein sequence ID" value="KAK7503461.1"/>
    <property type="molecule type" value="Genomic_DNA"/>
</dbReference>
<protein>
    <recommendedName>
        <fullName evidence="6">Tetraspanin</fullName>
    </recommendedName>
</protein>
<dbReference type="PRINTS" id="PR00259">
    <property type="entry name" value="TMFOUR"/>
</dbReference>
<dbReference type="Gene3D" id="1.10.1450.10">
    <property type="entry name" value="Tetraspanin"/>
    <property type="match status" value="1"/>
</dbReference>
<dbReference type="InterPro" id="IPR008952">
    <property type="entry name" value="Tetraspanin_EC2_sf"/>
</dbReference>
<reference evidence="7 8" key="1">
    <citation type="journal article" date="2023" name="Sci. Data">
        <title>Genome assembly of the Korean intertidal mud-creeper Batillaria attramentaria.</title>
        <authorList>
            <person name="Patra A.K."/>
            <person name="Ho P.T."/>
            <person name="Jun S."/>
            <person name="Lee S.J."/>
            <person name="Kim Y."/>
            <person name="Won Y.J."/>
        </authorList>
    </citation>
    <scope>NUCLEOTIDE SEQUENCE [LARGE SCALE GENOMIC DNA]</scope>
    <source>
        <strain evidence="7">Wonlab-2016</strain>
    </source>
</reference>
<evidence type="ECO:0000256" key="4">
    <source>
        <dbReference type="ARBA" id="ARBA00022989"/>
    </source>
</evidence>
<organism evidence="7 8">
    <name type="scientific">Batillaria attramentaria</name>
    <dbReference type="NCBI Taxonomy" id="370345"/>
    <lineage>
        <taxon>Eukaryota</taxon>
        <taxon>Metazoa</taxon>
        <taxon>Spiralia</taxon>
        <taxon>Lophotrochozoa</taxon>
        <taxon>Mollusca</taxon>
        <taxon>Gastropoda</taxon>
        <taxon>Caenogastropoda</taxon>
        <taxon>Sorbeoconcha</taxon>
        <taxon>Cerithioidea</taxon>
        <taxon>Batillariidae</taxon>
        <taxon>Batillaria</taxon>
    </lineage>
</organism>
<dbReference type="InterPro" id="IPR018503">
    <property type="entry name" value="Tetraspanin_CS"/>
</dbReference>
<dbReference type="Pfam" id="PF00335">
    <property type="entry name" value="Tetraspanin"/>
    <property type="match status" value="1"/>
</dbReference>
<dbReference type="PIRSF" id="PIRSF002419">
    <property type="entry name" value="Tetraspanin"/>
    <property type="match status" value="1"/>
</dbReference>
<dbReference type="PROSITE" id="PS00421">
    <property type="entry name" value="TM4_1"/>
    <property type="match status" value="1"/>
</dbReference>
<evidence type="ECO:0000256" key="6">
    <source>
        <dbReference type="RuleBase" id="RU361218"/>
    </source>
</evidence>
<comment type="subcellular location">
    <subcellularLocation>
        <location evidence="1 6">Membrane</location>
        <topology evidence="1 6">Multi-pass membrane protein</topology>
    </subcellularLocation>
</comment>
<dbReference type="AlphaFoldDB" id="A0ABD0LWG9"/>
<dbReference type="InterPro" id="IPR018499">
    <property type="entry name" value="Tetraspanin/Peripherin"/>
</dbReference>
<evidence type="ECO:0000313" key="7">
    <source>
        <dbReference type="EMBL" id="KAK7503461.1"/>
    </source>
</evidence>
<dbReference type="SUPFAM" id="SSF48652">
    <property type="entry name" value="Tetraspanin"/>
    <property type="match status" value="1"/>
</dbReference>
<keyword evidence="5 6" id="KW-0472">Membrane</keyword>
<comment type="caution">
    <text evidence="7">The sequence shown here is derived from an EMBL/GenBank/DDBJ whole genome shotgun (WGS) entry which is preliminary data.</text>
</comment>
<dbReference type="GO" id="GO:0016020">
    <property type="term" value="C:membrane"/>
    <property type="evidence" value="ECO:0007669"/>
    <property type="project" value="UniProtKB-SubCell"/>
</dbReference>
<feature type="transmembrane region" description="Helical" evidence="6">
    <location>
        <begin position="12"/>
        <end position="34"/>
    </location>
</feature>
<proteinExistence type="inferred from homology"/>
<feature type="transmembrane region" description="Helical" evidence="6">
    <location>
        <begin position="90"/>
        <end position="111"/>
    </location>
</feature>
<keyword evidence="8" id="KW-1185">Reference proteome</keyword>
<comment type="similarity">
    <text evidence="2 6">Belongs to the tetraspanin (TM4SF) family.</text>
</comment>
<evidence type="ECO:0000313" key="8">
    <source>
        <dbReference type="Proteomes" id="UP001519460"/>
    </source>
</evidence>
<gene>
    <name evidence="7" type="ORF">BaRGS_00005382</name>
</gene>
<dbReference type="InterPro" id="IPR000301">
    <property type="entry name" value="Tetraspanin_animals"/>
</dbReference>
<keyword evidence="3 6" id="KW-0812">Transmembrane</keyword>
<feature type="transmembrane region" description="Helical" evidence="6">
    <location>
        <begin position="54"/>
        <end position="78"/>
    </location>
</feature>
<feature type="transmembrane region" description="Helical" evidence="6">
    <location>
        <begin position="246"/>
        <end position="269"/>
    </location>
</feature>
<dbReference type="PANTHER" id="PTHR19282:SF544">
    <property type="entry name" value="TETRASPANIN"/>
    <property type="match status" value="1"/>
</dbReference>
<dbReference type="Proteomes" id="UP001519460">
    <property type="component" value="Unassembled WGS sequence"/>
</dbReference>
<dbReference type="PANTHER" id="PTHR19282">
    <property type="entry name" value="TETRASPANIN"/>
    <property type="match status" value="1"/>
</dbReference>
<evidence type="ECO:0000256" key="5">
    <source>
        <dbReference type="ARBA" id="ARBA00023136"/>
    </source>
</evidence>
<evidence type="ECO:0000256" key="1">
    <source>
        <dbReference type="ARBA" id="ARBA00004141"/>
    </source>
</evidence>
<name>A0ABD0LWG9_9CAEN</name>
<keyword evidence="4 6" id="KW-1133">Transmembrane helix</keyword>
<evidence type="ECO:0000256" key="3">
    <source>
        <dbReference type="ARBA" id="ARBA00022692"/>
    </source>
</evidence>